<accession>A0AAV3EH65</accession>
<dbReference type="Proteomes" id="UP000004274">
    <property type="component" value="Unassembled WGS sequence"/>
</dbReference>
<gene>
    <name evidence="1" type="ORF">HMPREF9960_0169</name>
</gene>
<evidence type="ECO:0000313" key="2">
    <source>
        <dbReference type="Proteomes" id="UP000004274"/>
    </source>
</evidence>
<proteinExistence type="predicted"/>
<dbReference type="EMBL" id="AFUE01000002">
    <property type="protein sequence ID" value="EGU69008.1"/>
    <property type="molecule type" value="Genomic_DNA"/>
</dbReference>
<comment type="caution">
    <text evidence="1">The sequence shown here is derived from an EMBL/GenBank/DDBJ whole genome shotgun (WGS) entry which is preliminary data.</text>
</comment>
<dbReference type="AlphaFoldDB" id="A0AAV3EH65"/>
<reference evidence="1 2" key="1">
    <citation type="submission" date="2011-05" db="EMBL/GenBank/DDBJ databases">
        <authorList>
            <person name="Durkin A.S."/>
            <person name="McCorrison J."/>
            <person name="Torralba M."/>
            <person name="Gillis M."/>
            <person name="Methe B."/>
            <person name="Sutton G."/>
            <person name="Nelson K.E."/>
        </authorList>
    </citation>
    <scope>NUCLEOTIDE SEQUENCE [LARGE SCALE GENOMIC DNA]</scope>
    <source>
        <strain evidence="1 2">ATCC 51100</strain>
    </source>
</reference>
<protein>
    <submittedName>
        <fullName evidence="1">Uncharacterized protein</fullName>
    </submittedName>
</protein>
<organism evidence="1 2">
    <name type="scientific">Streptococcus cristatus ATCC 51100</name>
    <dbReference type="NCBI Taxonomy" id="889201"/>
    <lineage>
        <taxon>Bacteria</taxon>
        <taxon>Bacillati</taxon>
        <taxon>Bacillota</taxon>
        <taxon>Bacilli</taxon>
        <taxon>Lactobacillales</taxon>
        <taxon>Streptococcaceae</taxon>
        <taxon>Streptococcus</taxon>
    </lineage>
</organism>
<sequence length="38" mass="4428">MRIFFRSLLALSFTFLQNGFLKVLSGIFVFLENSETKI</sequence>
<evidence type="ECO:0000313" key="1">
    <source>
        <dbReference type="EMBL" id="EGU69008.1"/>
    </source>
</evidence>
<name>A0AAV3EH65_STRCR</name>